<reference evidence="2 3" key="1">
    <citation type="journal article" date="2020" name="G3 (Bethesda)">
        <title>Improved Reference Genome for Cyclotella cryptica CCMP332, a Model for Cell Wall Morphogenesis, Salinity Adaptation, and Lipid Production in Diatoms (Bacillariophyta).</title>
        <authorList>
            <person name="Roberts W.R."/>
            <person name="Downey K.M."/>
            <person name="Ruck E.C."/>
            <person name="Traller J.C."/>
            <person name="Alverson A.J."/>
        </authorList>
    </citation>
    <scope>NUCLEOTIDE SEQUENCE [LARGE SCALE GENOMIC DNA]</scope>
    <source>
        <strain evidence="2 3">CCMP332</strain>
    </source>
</reference>
<proteinExistence type="predicted"/>
<evidence type="ECO:0000313" key="3">
    <source>
        <dbReference type="Proteomes" id="UP001516023"/>
    </source>
</evidence>
<sequence>MRTRTKIGDKTSRGSKAAPSSFICHLTHKDNTTKYDREIKVKIANMLTNTFRSRAPLVIRGCSYHTPAACVAFSKVFLSLGWPKYTKDKSRNLCTSTRQHNFLLTKNNCHHKAFPPKSLVQTPSLIDRHCFATQPFICNHDDTFAKHLSVEEFDNAYKFLYAQHNHPRGPWVKVLQSAQQILAGQKTPRILVIASGPGEPAATLATNFRNADIISAHSTVQCVEWANERFNHLGLTNVTPRIIPDMQNLDVFADASFDLVASCYGLANAPDPQVALHEIHRVLKPGGTFLASVWEQLPADPGCDIILRHACIGPNPWHKTEDNVDAVGTFRCPVRAKRPMSLSKPHLFETMIENAKFSLVQVTHDEYPLKLGNTKEKAFKALCLPIRAELQQLKAANHYHPSDAAESFEDILNEGFMVKQLESGEMEVPYNVYKYVVARRSFEDDDLKKDIKHTKLTRNNPTNVKKVSPIKPIDVKQDPVIFDTWIRMKPAASDKIANAVKNQIKLYRDKSDMQVLDAAPSPYAETAIEIASDHPSVSVVVTSRSMKVVESIREKVRSRGLSNLNVKTLDSSHLSAFKDKTFDIVICSFGLTFLNSPEQALNELRRVLKPGGSLIISVWEDLCLSQLSDFIVNEMRATGSMEDFAVFDTVNAPDEVLRTLQPYAKPHALENLIVDSGFNLTRVDHETARILLSDANCSSDFGVNVATLPIRPFLRELEKSGENKHAFEGARKAFQTLMNDPSLVSHDKCGNAITTLPSRFKLVTATRRHEDSDGYLDHDKFDSSTQKGKKIFKFNEIPK</sequence>
<dbReference type="Pfam" id="PF08241">
    <property type="entry name" value="Methyltransf_11"/>
    <property type="match status" value="2"/>
</dbReference>
<keyword evidence="3" id="KW-1185">Reference proteome</keyword>
<evidence type="ECO:0000313" key="2">
    <source>
        <dbReference type="EMBL" id="KAL3777230.1"/>
    </source>
</evidence>
<accession>A0ABD3NMI9</accession>
<evidence type="ECO:0000259" key="1">
    <source>
        <dbReference type="Pfam" id="PF08241"/>
    </source>
</evidence>
<gene>
    <name evidence="2" type="ORF">HJC23_007130</name>
</gene>
<dbReference type="InterPro" id="IPR013216">
    <property type="entry name" value="Methyltransf_11"/>
</dbReference>
<dbReference type="CDD" id="cd02440">
    <property type="entry name" value="AdoMet_MTases"/>
    <property type="match status" value="2"/>
</dbReference>
<feature type="domain" description="Methyltransferase type 11" evidence="1">
    <location>
        <begin position="537"/>
        <end position="616"/>
    </location>
</feature>
<name>A0ABD3NMI9_9STRA</name>
<dbReference type="InterPro" id="IPR029063">
    <property type="entry name" value="SAM-dependent_MTases_sf"/>
</dbReference>
<dbReference type="AlphaFoldDB" id="A0ABD3NMI9"/>
<dbReference type="SUPFAM" id="SSF53335">
    <property type="entry name" value="S-adenosyl-L-methionine-dependent methyltransferases"/>
    <property type="match status" value="2"/>
</dbReference>
<organism evidence="2 3">
    <name type="scientific">Cyclotella cryptica</name>
    <dbReference type="NCBI Taxonomy" id="29204"/>
    <lineage>
        <taxon>Eukaryota</taxon>
        <taxon>Sar</taxon>
        <taxon>Stramenopiles</taxon>
        <taxon>Ochrophyta</taxon>
        <taxon>Bacillariophyta</taxon>
        <taxon>Coscinodiscophyceae</taxon>
        <taxon>Thalassiosirophycidae</taxon>
        <taxon>Stephanodiscales</taxon>
        <taxon>Stephanodiscaceae</taxon>
        <taxon>Cyclotella</taxon>
    </lineage>
</organism>
<protein>
    <recommendedName>
        <fullName evidence="1">Methyltransferase type 11 domain-containing protein</fullName>
    </recommendedName>
</protein>
<dbReference type="PANTHER" id="PTHR43591:SF24">
    <property type="entry name" value="2-METHOXY-6-POLYPRENYL-1,4-BENZOQUINOL METHYLASE, MITOCHONDRIAL"/>
    <property type="match status" value="1"/>
</dbReference>
<dbReference type="Gene3D" id="3.40.50.150">
    <property type="entry name" value="Vaccinia Virus protein VP39"/>
    <property type="match status" value="2"/>
</dbReference>
<dbReference type="EMBL" id="JABMIG020000458">
    <property type="protein sequence ID" value="KAL3777230.1"/>
    <property type="molecule type" value="Genomic_DNA"/>
</dbReference>
<dbReference type="Proteomes" id="UP001516023">
    <property type="component" value="Unassembled WGS sequence"/>
</dbReference>
<feature type="domain" description="Methyltransferase type 11" evidence="1">
    <location>
        <begin position="193"/>
        <end position="290"/>
    </location>
</feature>
<comment type="caution">
    <text evidence="2">The sequence shown here is derived from an EMBL/GenBank/DDBJ whole genome shotgun (WGS) entry which is preliminary data.</text>
</comment>
<dbReference type="PANTHER" id="PTHR43591">
    <property type="entry name" value="METHYLTRANSFERASE"/>
    <property type="match status" value="1"/>
</dbReference>